<keyword evidence="2 8" id="KW-0812">Transmembrane</keyword>
<evidence type="ECO:0000313" key="10">
    <source>
        <dbReference type="EMBL" id="GFR42922.1"/>
    </source>
</evidence>
<evidence type="ECO:0000256" key="5">
    <source>
        <dbReference type="ARBA" id="ARBA00023128"/>
    </source>
</evidence>
<dbReference type="Pfam" id="PF07766">
    <property type="entry name" value="LETM1_RBD"/>
    <property type="match status" value="1"/>
</dbReference>
<accession>A0AAD3HJB5</accession>
<feature type="domain" description="Letm1 RBD" evidence="9">
    <location>
        <begin position="107"/>
        <end position="183"/>
    </location>
</feature>
<dbReference type="Proteomes" id="UP001054857">
    <property type="component" value="Unassembled WGS sequence"/>
</dbReference>
<keyword evidence="4 8" id="KW-1133">Transmembrane helix</keyword>
<dbReference type="InterPro" id="IPR044202">
    <property type="entry name" value="LETM1/MDM38-like"/>
</dbReference>
<evidence type="ECO:0000256" key="6">
    <source>
        <dbReference type="ARBA" id="ARBA00023136"/>
    </source>
</evidence>
<reference evidence="10 11" key="1">
    <citation type="journal article" date="2021" name="Sci. Rep.">
        <title>Genome sequencing of the multicellular alga Astrephomene provides insights into convergent evolution of germ-soma differentiation.</title>
        <authorList>
            <person name="Yamashita S."/>
            <person name="Yamamoto K."/>
            <person name="Matsuzaki R."/>
            <person name="Suzuki S."/>
            <person name="Yamaguchi H."/>
            <person name="Hirooka S."/>
            <person name="Minakuchi Y."/>
            <person name="Miyagishima S."/>
            <person name="Kawachi M."/>
            <person name="Toyoda A."/>
            <person name="Nozaki H."/>
        </authorList>
    </citation>
    <scope>NUCLEOTIDE SEQUENCE [LARGE SCALE GENOMIC DNA]</scope>
    <source>
        <strain evidence="10 11">NIES-4017</strain>
    </source>
</reference>
<dbReference type="InterPro" id="IPR033122">
    <property type="entry name" value="LETM1-like_RBD"/>
</dbReference>
<feature type="coiled-coil region" evidence="7">
    <location>
        <begin position="164"/>
        <end position="200"/>
    </location>
</feature>
<dbReference type="GO" id="GO:0005743">
    <property type="term" value="C:mitochondrial inner membrane"/>
    <property type="evidence" value="ECO:0007669"/>
    <property type="project" value="UniProtKB-SubCell"/>
</dbReference>
<evidence type="ECO:0000256" key="8">
    <source>
        <dbReference type="SAM" id="Phobius"/>
    </source>
</evidence>
<comment type="subcellular location">
    <subcellularLocation>
        <location evidence="1">Mitochondrion inner membrane</location>
        <topology evidence="1">Single-pass membrane protein</topology>
    </subcellularLocation>
</comment>
<organism evidence="10 11">
    <name type="scientific">Astrephomene gubernaculifera</name>
    <dbReference type="NCBI Taxonomy" id="47775"/>
    <lineage>
        <taxon>Eukaryota</taxon>
        <taxon>Viridiplantae</taxon>
        <taxon>Chlorophyta</taxon>
        <taxon>core chlorophytes</taxon>
        <taxon>Chlorophyceae</taxon>
        <taxon>CS clade</taxon>
        <taxon>Chlamydomonadales</taxon>
        <taxon>Astrephomenaceae</taxon>
        <taxon>Astrephomene</taxon>
    </lineage>
</organism>
<dbReference type="PANTHER" id="PTHR14009">
    <property type="entry name" value="LEUCINE ZIPPER-EF-HAND CONTAINING TRANSMEMBRANE PROTEIN"/>
    <property type="match status" value="1"/>
</dbReference>
<evidence type="ECO:0000256" key="2">
    <source>
        <dbReference type="ARBA" id="ARBA00022692"/>
    </source>
</evidence>
<evidence type="ECO:0000256" key="7">
    <source>
        <dbReference type="SAM" id="Coils"/>
    </source>
</evidence>
<protein>
    <recommendedName>
        <fullName evidence="9">Letm1 RBD domain-containing protein</fullName>
    </recommendedName>
</protein>
<evidence type="ECO:0000256" key="4">
    <source>
        <dbReference type="ARBA" id="ARBA00022989"/>
    </source>
</evidence>
<dbReference type="PANTHER" id="PTHR14009:SF1">
    <property type="entry name" value="MITOCHONDRIAL PROTON_CALCIUM EXCHANGER PROTEIN"/>
    <property type="match status" value="1"/>
</dbReference>
<keyword evidence="11" id="KW-1185">Reference proteome</keyword>
<feature type="non-terminal residue" evidence="10">
    <location>
        <position position="1"/>
    </location>
</feature>
<feature type="non-terminal residue" evidence="10">
    <location>
        <position position="228"/>
    </location>
</feature>
<dbReference type="GO" id="GO:0043022">
    <property type="term" value="F:ribosome binding"/>
    <property type="evidence" value="ECO:0007669"/>
    <property type="project" value="InterPro"/>
</dbReference>
<proteinExistence type="predicted"/>
<name>A0AAD3HJB5_9CHLO</name>
<sequence>QRGLVVGGVGGTAAAAAVAAGSGLLNEEVLGKLAVDIPDMRSRVGVGDQAVFGGQGLSLTRARLQLSESADKVVEAVTFASRGVKLLGSDVGTAARLFLKAALGNTLKPREVSALRRTARDLLTFIPFTVILLVPLTPLGHVLVFGFIQRYFPSFFPSQFSSRRQDIMIRYEELERQLLEAQAAAEAAEEEVELAKAREAVARLTAPEAPPCVVVFPDSAGTADATVA</sequence>
<feature type="transmembrane region" description="Helical" evidence="8">
    <location>
        <begin position="125"/>
        <end position="148"/>
    </location>
</feature>
<evidence type="ECO:0000259" key="9">
    <source>
        <dbReference type="Pfam" id="PF07766"/>
    </source>
</evidence>
<evidence type="ECO:0000256" key="3">
    <source>
        <dbReference type="ARBA" id="ARBA00022792"/>
    </source>
</evidence>
<keyword evidence="7" id="KW-0175">Coiled coil</keyword>
<keyword evidence="3" id="KW-0999">Mitochondrion inner membrane</keyword>
<dbReference type="EMBL" id="BMAR01000004">
    <property type="protein sequence ID" value="GFR42922.1"/>
    <property type="molecule type" value="Genomic_DNA"/>
</dbReference>
<evidence type="ECO:0000313" key="11">
    <source>
        <dbReference type="Proteomes" id="UP001054857"/>
    </source>
</evidence>
<keyword evidence="5" id="KW-0496">Mitochondrion</keyword>
<gene>
    <name evidence="10" type="ORF">Agub_g3923</name>
</gene>
<keyword evidence="6 8" id="KW-0472">Membrane</keyword>
<dbReference type="AlphaFoldDB" id="A0AAD3HJB5"/>
<comment type="caution">
    <text evidence="10">The sequence shown here is derived from an EMBL/GenBank/DDBJ whole genome shotgun (WGS) entry which is preliminary data.</text>
</comment>
<evidence type="ECO:0000256" key="1">
    <source>
        <dbReference type="ARBA" id="ARBA00004434"/>
    </source>
</evidence>
<dbReference type="GO" id="GO:0030003">
    <property type="term" value="P:intracellular monoatomic cation homeostasis"/>
    <property type="evidence" value="ECO:0007669"/>
    <property type="project" value="TreeGrafter"/>
</dbReference>